<protein>
    <submittedName>
        <fullName evidence="3">PAS domain-containing protein</fullName>
    </submittedName>
</protein>
<feature type="region of interest" description="Disordered" evidence="1">
    <location>
        <begin position="264"/>
        <end position="305"/>
    </location>
</feature>
<dbReference type="Proteomes" id="UP000306223">
    <property type="component" value="Unassembled WGS sequence"/>
</dbReference>
<evidence type="ECO:0000259" key="2">
    <source>
        <dbReference type="PROSITE" id="PS50112"/>
    </source>
</evidence>
<evidence type="ECO:0000313" key="3">
    <source>
        <dbReference type="EMBL" id="TJZ79940.1"/>
    </source>
</evidence>
<reference evidence="3 4" key="1">
    <citation type="submission" date="2019-04" db="EMBL/GenBank/DDBJ databases">
        <authorList>
            <person name="Li J."/>
        </authorList>
    </citation>
    <scope>NUCLEOTIDE SEQUENCE [LARGE SCALE GENOMIC DNA]</scope>
    <source>
        <strain evidence="3 4">CCTCC AB2016182</strain>
    </source>
</reference>
<gene>
    <name evidence="3" type="ORF">FA740_17510</name>
</gene>
<dbReference type="RefSeq" id="WP_136858115.1">
    <property type="nucleotide sequence ID" value="NZ_SUNH01000038.1"/>
</dbReference>
<dbReference type="PROSITE" id="PS50112">
    <property type="entry name" value="PAS"/>
    <property type="match status" value="1"/>
</dbReference>
<evidence type="ECO:0000313" key="4">
    <source>
        <dbReference type="Proteomes" id="UP000306223"/>
    </source>
</evidence>
<dbReference type="Gene3D" id="3.30.450.20">
    <property type="entry name" value="PAS domain"/>
    <property type="match status" value="2"/>
</dbReference>
<comment type="caution">
    <text evidence="3">The sequence shown here is derived from an EMBL/GenBank/DDBJ whole genome shotgun (WGS) entry which is preliminary data.</text>
</comment>
<organism evidence="3 4">
    <name type="scientific">Paracoccus hibiscisoli</name>
    <dbReference type="NCBI Taxonomy" id="2023261"/>
    <lineage>
        <taxon>Bacteria</taxon>
        <taxon>Pseudomonadati</taxon>
        <taxon>Pseudomonadota</taxon>
        <taxon>Alphaproteobacteria</taxon>
        <taxon>Rhodobacterales</taxon>
        <taxon>Paracoccaceae</taxon>
        <taxon>Paracoccus</taxon>
    </lineage>
</organism>
<keyword evidence="4" id="KW-1185">Reference proteome</keyword>
<accession>A0A4U0QFE7</accession>
<name>A0A4U0QFE7_9RHOB</name>
<dbReference type="SUPFAM" id="SSF55785">
    <property type="entry name" value="PYP-like sensor domain (PAS domain)"/>
    <property type="match status" value="2"/>
</dbReference>
<dbReference type="InterPro" id="IPR013656">
    <property type="entry name" value="PAS_4"/>
</dbReference>
<dbReference type="Pfam" id="PF08448">
    <property type="entry name" value="PAS_4"/>
    <property type="match status" value="1"/>
</dbReference>
<proteinExistence type="predicted"/>
<dbReference type="AlphaFoldDB" id="A0A4U0QFE7"/>
<dbReference type="InterPro" id="IPR000014">
    <property type="entry name" value="PAS"/>
</dbReference>
<dbReference type="Pfam" id="PF13426">
    <property type="entry name" value="PAS_9"/>
    <property type="match status" value="1"/>
</dbReference>
<dbReference type="SMART" id="SM00091">
    <property type="entry name" value="PAS"/>
    <property type="match status" value="1"/>
</dbReference>
<feature type="domain" description="PAS" evidence="2">
    <location>
        <begin position="132"/>
        <end position="177"/>
    </location>
</feature>
<dbReference type="EMBL" id="SUNH01000038">
    <property type="protein sequence ID" value="TJZ79940.1"/>
    <property type="molecule type" value="Genomic_DNA"/>
</dbReference>
<evidence type="ECO:0000256" key="1">
    <source>
        <dbReference type="SAM" id="MobiDB-lite"/>
    </source>
</evidence>
<feature type="compositionally biased region" description="Basic and acidic residues" evidence="1">
    <location>
        <begin position="293"/>
        <end position="305"/>
    </location>
</feature>
<sequence length="305" mass="34765">MDQHDELRLLRGACAASQTGAWYYRVGDDRVEWTPLLYDLFAVPKGSELSLEFALSFYVERSSQPVTEAVKTCLASGTPWNLDVQCRSMTGRIFWARTIGEAILQDGHVVALQGAFQDISRERAAIDKQMRAQAELSFVLRTMTDGFFLLDKSWRFTFVNAASEHMLRRDPAELVGQCIWDEFPDACGTVFEQNYRAVRETGRSESFQAYFAPLESWFHVTVHPAQTGIAVHFRDVTREVSEQRDLRLFRTAIDAMTTGAVMLERGDADRHRGPLPGCDPRGERTARSQTLQDCHRRDDHRSRHA</sequence>
<dbReference type="OrthoDB" id="7773694at2"/>
<dbReference type="InterPro" id="IPR035965">
    <property type="entry name" value="PAS-like_dom_sf"/>
</dbReference>
<dbReference type="CDD" id="cd00130">
    <property type="entry name" value="PAS"/>
    <property type="match status" value="1"/>
</dbReference>